<evidence type="ECO:0000313" key="2">
    <source>
        <dbReference type="Proteomes" id="UP000214588"/>
    </source>
</evidence>
<keyword evidence="2" id="KW-1185">Reference proteome</keyword>
<protein>
    <submittedName>
        <fullName evidence="1">Uncharacterized protein</fullName>
    </submittedName>
</protein>
<dbReference type="InterPro" id="IPR026838">
    <property type="entry name" value="YheC/D"/>
</dbReference>
<reference evidence="1 2" key="1">
    <citation type="submission" date="2017-06" db="EMBL/GenBank/DDBJ databases">
        <title>Draft Genome Sequence of Natranaerobius trueperi halophilic, alkalithermophilic bacteria from soda lakes.</title>
        <authorList>
            <person name="Zhao B."/>
        </authorList>
    </citation>
    <scope>NUCLEOTIDE SEQUENCE [LARGE SCALE GENOMIC DNA]</scope>
    <source>
        <strain evidence="1 2">DSM 18760</strain>
    </source>
</reference>
<dbReference type="EMBL" id="NIQC01000042">
    <property type="protein sequence ID" value="OWZ82778.1"/>
    <property type="molecule type" value="Genomic_DNA"/>
</dbReference>
<organism evidence="1 2">
    <name type="scientific">Natranaerobius trueperi</name>
    <dbReference type="NCBI Taxonomy" id="759412"/>
    <lineage>
        <taxon>Bacteria</taxon>
        <taxon>Bacillati</taxon>
        <taxon>Bacillota</taxon>
        <taxon>Clostridia</taxon>
        <taxon>Natranaerobiales</taxon>
        <taxon>Natranaerobiaceae</taxon>
        <taxon>Natranaerobius</taxon>
    </lineage>
</organism>
<sequence length="115" mass="14114">MPMPDIIYDRGSGFPKRQKNVVKEIRKKLRKDIKSKFINNRDYIGKWRTYKYLIDYDYLSRHLPYTIRYNSFKDILIMLKRYDLIFLKSYYCREGKQIISISKQREGEIQGQLLF</sequence>
<name>A0A226BUQ9_9FIRM</name>
<comment type="caution">
    <text evidence="1">The sequence shown here is derived from an EMBL/GenBank/DDBJ whole genome shotgun (WGS) entry which is preliminary data.</text>
</comment>
<proteinExistence type="predicted"/>
<dbReference type="Pfam" id="PF14398">
    <property type="entry name" value="ATPgrasp_YheCD"/>
    <property type="match status" value="1"/>
</dbReference>
<dbReference type="AlphaFoldDB" id="A0A226BUQ9"/>
<dbReference type="Proteomes" id="UP000214588">
    <property type="component" value="Unassembled WGS sequence"/>
</dbReference>
<evidence type="ECO:0000313" key="1">
    <source>
        <dbReference type="EMBL" id="OWZ82778.1"/>
    </source>
</evidence>
<accession>A0A226BUQ9</accession>
<gene>
    <name evidence="1" type="ORF">CDO51_12235</name>
</gene>